<dbReference type="PRINTS" id="PR00187">
    <property type="entry name" value="HAEMOCYANIN"/>
</dbReference>
<evidence type="ECO:0000259" key="7">
    <source>
        <dbReference type="Pfam" id="PF00372"/>
    </source>
</evidence>
<dbReference type="AlphaFoldDB" id="A0A482XHA0"/>
<dbReference type="Pfam" id="PF00372">
    <property type="entry name" value="Hemocyanin_M"/>
    <property type="match status" value="1"/>
</dbReference>
<dbReference type="OrthoDB" id="8119704at2759"/>
<protein>
    <recommendedName>
        <fullName evidence="7">Hemocyanin middle domain-containing protein</fullName>
    </recommendedName>
</protein>
<dbReference type="PANTHER" id="PTHR11511:SF4">
    <property type="entry name" value="PHENOLOXIDASE 2-RELATED"/>
    <property type="match status" value="1"/>
</dbReference>
<keyword evidence="6" id="KW-0503">Monooxygenase</keyword>
<evidence type="ECO:0000313" key="8">
    <source>
        <dbReference type="EMBL" id="RZF45152.1"/>
    </source>
</evidence>
<dbReference type="SUPFAM" id="SSF48056">
    <property type="entry name" value="Di-copper centre-containing domain"/>
    <property type="match status" value="1"/>
</dbReference>
<evidence type="ECO:0000256" key="1">
    <source>
        <dbReference type="ARBA" id="ARBA00001973"/>
    </source>
</evidence>
<evidence type="ECO:0000256" key="3">
    <source>
        <dbReference type="ARBA" id="ARBA00022723"/>
    </source>
</evidence>
<keyword evidence="3" id="KW-0479">Metal-binding</keyword>
<evidence type="ECO:0000313" key="9">
    <source>
        <dbReference type="Proteomes" id="UP000291343"/>
    </source>
</evidence>
<evidence type="ECO:0000256" key="4">
    <source>
        <dbReference type="ARBA" id="ARBA00023002"/>
    </source>
</evidence>
<gene>
    <name evidence="8" type="ORF">LSTR_LSTR016475</name>
</gene>
<evidence type="ECO:0000256" key="6">
    <source>
        <dbReference type="ARBA" id="ARBA00023033"/>
    </source>
</evidence>
<reference evidence="8 9" key="1">
    <citation type="journal article" date="2017" name="Gigascience">
        <title>Genome sequence of the small brown planthopper, Laodelphax striatellus.</title>
        <authorList>
            <person name="Zhu J."/>
            <person name="Jiang F."/>
            <person name="Wang X."/>
            <person name="Yang P."/>
            <person name="Bao Y."/>
            <person name="Zhao W."/>
            <person name="Wang W."/>
            <person name="Lu H."/>
            <person name="Wang Q."/>
            <person name="Cui N."/>
            <person name="Li J."/>
            <person name="Chen X."/>
            <person name="Luo L."/>
            <person name="Yu J."/>
            <person name="Kang L."/>
            <person name="Cui F."/>
        </authorList>
    </citation>
    <scope>NUCLEOTIDE SEQUENCE [LARGE SCALE GENOMIC DNA]</scope>
    <source>
        <strain evidence="8">Lst14</strain>
    </source>
</reference>
<comment type="cofactor">
    <cofactor evidence="1">
        <name>Cu(2+)</name>
        <dbReference type="ChEBI" id="CHEBI:29036"/>
    </cofactor>
</comment>
<evidence type="ECO:0000256" key="5">
    <source>
        <dbReference type="ARBA" id="ARBA00023008"/>
    </source>
</evidence>
<dbReference type="GO" id="GO:0004503">
    <property type="term" value="F:tyrosinase activity"/>
    <property type="evidence" value="ECO:0007669"/>
    <property type="project" value="UniProtKB-ARBA"/>
</dbReference>
<dbReference type="Gene3D" id="1.10.1280.10">
    <property type="entry name" value="Di-copper center containing domain from catechol oxidase"/>
    <property type="match status" value="1"/>
</dbReference>
<dbReference type="PANTHER" id="PTHR11511">
    <property type="entry name" value="LARVAL STORAGE PROTEIN/PHENOLOXIDASE"/>
    <property type="match status" value="1"/>
</dbReference>
<dbReference type="STRING" id="195883.A0A482XHA0"/>
<organism evidence="8 9">
    <name type="scientific">Laodelphax striatellus</name>
    <name type="common">Small brown planthopper</name>
    <name type="synonym">Delphax striatella</name>
    <dbReference type="NCBI Taxonomy" id="195883"/>
    <lineage>
        <taxon>Eukaryota</taxon>
        <taxon>Metazoa</taxon>
        <taxon>Ecdysozoa</taxon>
        <taxon>Arthropoda</taxon>
        <taxon>Hexapoda</taxon>
        <taxon>Insecta</taxon>
        <taxon>Pterygota</taxon>
        <taxon>Neoptera</taxon>
        <taxon>Paraneoptera</taxon>
        <taxon>Hemiptera</taxon>
        <taxon>Auchenorrhyncha</taxon>
        <taxon>Fulgoroidea</taxon>
        <taxon>Delphacidae</taxon>
        <taxon>Criomorphinae</taxon>
        <taxon>Laodelphax</taxon>
    </lineage>
</organism>
<keyword evidence="5" id="KW-0186">Copper</keyword>
<proteinExistence type="inferred from homology"/>
<dbReference type="PROSITE" id="PS00209">
    <property type="entry name" value="HEMOCYANIN_1"/>
    <property type="match status" value="1"/>
</dbReference>
<comment type="caution">
    <text evidence="8">The sequence shown here is derived from an EMBL/GenBank/DDBJ whole genome shotgun (WGS) entry which is preliminary data.</text>
</comment>
<dbReference type="InParanoid" id="A0A482XHA0"/>
<name>A0A482XHA0_LAOST</name>
<dbReference type="InterPro" id="IPR013788">
    <property type="entry name" value="Hemocyanin/hexamerin"/>
</dbReference>
<comment type="similarity">
    <text evidence="2">Belongs to the tyrosinase family.</text>
</comment>
<accession>A0A482XHA0</accession>
<dbReference type="GO" id="GO:0006582">
    <property type="term" value="P:melanin metabolic process"/>
    <property type="evidence" value="ECO:0007669"/>
    <property type="project" value="UniProtKB-ARBA"/>
</dbReference>
<evidence type="ECO:0000256" key="2">
    <source>
        <dbReference type="ARBA" id="ARBA00009928"/>
    </source>
</evidence>
<keyword evidence="9" id="KW-1185">Reference proteome</keyword>
<sequence length="201" mass="23382">MNTRGIDLPPLHEFLSRQVSSIMAFSSQARMEAQYQLHCEDIEAEPIEVPLDYTASDLDHEHRVAYFREDLGINLHHWHWHLVYPFLGPRRVVAKDRRGEIFYFMHQQIIARYNFERLCNRLARVKKLIDLRAPIPEAYFPKLDSITASRAWAARSPNTLLQLQAGEGSKPQRKRDAPNLPCPVLILNQLIQYAWLVADGL</sequence>
<dbReference type="GO" id="GO:0046872">
    <property type="term" value="F:metal ion binding"/>
    <property type="evidence" value="ECO:0007669"/>
    <property type="project" value="UniProtKB-KW"/>
</dbReference>
<dbReference type="EMBL" id="QKKF02009724">
    <property type="protein sequence ID" value="RZF45152.1"/>
    <property type="molecule type" value="Genomic_DNA"/>
</dbReference>
<feature type="domain" description="Hemocyanin middle" evidence="7">
    <location>
        <begin position="31"/>
        <end position="161"/>
    </location>
</feature>
<dbReference type="SMR" id="A0A482XHA0"/>
<dbReference type="InterPro" id="IPR008922">
    <property type="entry name" value="Di-copper_centre_dom_sf"/>
</dbReference>
<dbReference type="InterPro" id="IPR000896">
    <property type="entry name" value="Hemocyanin/hexamerin_mid_dom"/>
</dbReference>
<keyword evidence="4" id="KW-0560">Oxidoreductase</keyword>
<dbReference type="Proteomes" id="UP000291343">
    <property type="component" value="Unassembled WGS sequence"/>
</dbReference>